<feature type="region of interest" description="Disordered" evidence="1">
    <location>
        <begin position="32"/>
        <end position="73"/>
    </location>
</feature>
<keyword evidence="3" id="KW-1185">Reference proteome</keyword>
<sequence>MLAQIVLFGRGDPSETPDLAVAMPISMRQDPFELSTQDDQRCGALTDPRWEDRLPASAVTGNRIAPEPREAGQ</sequence>
<name>A0A558AHV8_9PSEU</name>
<reference evidence="2 3" key="2">
    <citation type="submission" date="2019-08" db="EMBL/GenBank/DDBJ databases">
        <title>Amycolatopsis acidicola sp. nov., isolated from peat swamp forest soil.</title>
        <authorList>
            <person name="Srisuk N."/>
        </authorList>
    </citation>
    <scope>NUCLEOTIDE SEQUENCE [LARGE SCALE GENOMIC DNA]</scope>
    <source>
        <strain evidence="2 3">TBRC 6029</strain>
    </source>
</reference>
<comment type="caution">
    <text evidence="2">The sequence shown here is derived from an EMBL/GenBank/DDBJ whole genome shotgun (WGS) entry which is preliminary data.</text>
</comment>
<dbReference type="EMBL" id="VJWX01000551">
    <property type="protein sequence ID" value="TVT23771.1"/>
    <property type="molecule type" value="Genomic_DNA"/>
</dbReference>
<evidence type="ECO:0000313" key="3">
    <source>
        <dbReference type="Proteomes" id="UP000320011"/>
    </source>
</evidence>
<gene>
    <name evidence="2" type="ORF">FNH05_32850</name>
</gene>
<reference evidence="2 3" key="1">
    <citation type="submission" date="2019-07" db="EMBL/GenBank/DDBJ databases">
        <authorList>
            <person name="Duangmal K."/>
            <person name="Teo W.F.A."/>
        </authorList>
    </citation>
    <scope>NUCLEOTIDE SEQUENCE [LARGE SCALE GENOMIC DNA]</scope>
    <source>
        <strain evidence="2 3">TBRC 6029</strain>
    </source>
</reference>
<dbReference type="Proteomes" id="UP000320011">
    <property type="component" value="Unassembled WGS sequence"/>
</dbReference>
<dbReference type="AlphaFoldDB" id="A0A558AHV8"/>
<dbReference type="RefSeq" id="WP_144592732.1">
    <property type="nucleotide sequence ID" value="NZ_VJWX01000551.1"/>
</dbReference>
<proteinExistence type="predicted"/>
<evidence type="ECO:0000256" key="1">
    <source>
        <dbReference type="SAM" id="MobiDB-lite"/>
    </source>
</evidence>
<accession>A0A558AHV8</accession>
<protein>
    <submittedName>
        <fullName evidence="2">Uncharacterized protein</fullName>
    </submittedName>
</protein>
<organism evidence="2 3">
    <name type="scientific">Amycolatopsis rhizosphaerae</name>
    <dbReference type="NCBI Taxonomy" id="2053003"/>
    <lineage>
        <taxon>Bacteria</taxon>
        <taxon>Bacillati</taxon>
        <taxon>Actinomycetota</taxon>
        <taxon>Actinomycetes</taxon>
        <taxon>Pseudonocardiales</taxon>
        <taxon>Pseudonocardiaceae</taxon>
        <taxon>Amycolatopsis</taxon>
    </lineage>
</organism>
<evidence type="ECO:0000313" key="2">
    <source>
        <dbReference type="EMBL" id="TVT23771.1"/>
    </source>
</evidence>